<sequence length="294" mass="33411">MKDHKVDPATQVEVDTIILDYLLCTAINTFLCTQEKEKGWHCKDQNTTWLIQTVNTLTPMLIHAEPISRDMRIKLQLLEFITTCNQNQYHSTAANNQSPRHGSGEQKEDFTVSTERQVYPPHLKTEPRRPHICTNNDRTQARLDISPAIAYAFISLCIVANDHLSDTNWADIAAQLMLKAASEKLGSHGSITPDIFHELIAQAPETLKRKPDWQRVADKYETYLQPPLGVLPSKDLETPLKRLPTHQLGTIIIEFLFDLMRCLNPPVLLQLERGKLYGLSRAETQGLKTKVGLR</sequence>
<comment type="caution">
    <text evidence="1">The sequence shown here is derived from an EMBL/GenBank/DDBJ whole genome shotgun (WGS) entry which is preliminary data.</text>
</comment>
<name>A0ABQ1BE19_9EURO</name>
<protein>
    <submittedName>
        <fullName evidence="1">Uncharacterized protein</fullName>
    </submittedName>
</protein>
<reference evidence="1 2" key="1">
    <citation type="submission" date="2020-01" db="EMBL/GenBank/DDBJ databases">
        <title>Draft genome sequence of Aspergillus udagawae IFM 53868.</title>
        <authorList>
            <person name="Takahashi H."/>
            <person name="Yaguchi T."/>
        </authorList>
    </citation>
    <scope>NUCLEOTIDE SEQUENCE [LARGE SCALE GENOMIC DNA]</scope>
    <source>
        <strain evidence="1 2">IFM 53868</strain>
    </source>
</reference>
<organism evidence="1 2">
    <name type="scientific">Aspergillus udagawae</name>
    <dbReference type="NCBI Taxonomy" id="91492"/>
    <lineage>
        <taxon>Eukaryota</taxon>
        <taxon>Fungi</taxon>
        <taxon>Dikarya</taxon>
        <taxon>Ascomycota</taxon>
        <taxon>Pezizomycotina</taxon>
        <taxon>Eurotiomycetes</taxon>
        <taxon>Eurotiomycetidae</taxon>
        <taxon>Eurotiales</taxon>
        <taxon>Aspergillaceae</taxon>
        <taxon>Aspergillus</taxon>
        <taxon>Aspergillus subgen. Fumigati</taxon>
    </lineage>
</organism>
<evidence type="ECO:0000313" key="2">
    <source>
        <dbReference type="Proteomes" id="UP000465266"/>
    </source>
</evidence>
<gene>
    <name evidence="1" type="ORF">IFM53868_10396</name>
</gene>
<keyword evidence="2" id="KW-1185">Reference proteome</keyword>
<dbReference type="Proteomes" id="UP000465266">
    <property type="component" value="Unassembled WGS sequence"/>
</dbReference>
<evidence type="ECO:0000313" key="1">
    <source>
        <dbReference type="EMBL" id="GFF99658.1"/>
    </source>
</evidence>
<proteinExistence type="predicted"/>
<dbReference type="EMBL" id="BLKG01000226">
    <property type="protein sequence ID" value="GFF99658.1"/>
    <property type="molecule type" value="Genomic_DNA"/>
</dbReference>
<accession>A0ABQ1BE19</accession>